<dbReference type="Proteomes" id="UP000075886">
    <property type="component" value="Unassembled WGS sequence"/>
</dbReference>
<dbReference type="EnsemblMetazoa" id="AFAF002843-RA">
    <property type="protein sequence ID" value="AFAF002843-PA"/>
    <property type="gene ID" value="AFAF002843"/>
</dbReference>
<name>A0A182Q4D7_9DIPT</name>
<evidence type="ECO:0000259" key="3">
    <source>
        <dbReference type="PROSITE" id="PS50954"/>
    </source>
</evidence>
<dbReference type="EMBL" id="AXCN02000594">
    <property type="status" value="NOT_ANNOTATED_CDS"/>
    <property type="molecule type" value="Genomic_DNA"/>
</dbReference>
<dbReference type="InterPro" id="IPR003887">
    <property type="entry name" value="LEM_dom"/>
</dbReference>
<keyword evidence="2" id="KW-1133">Transmembrane helix</keyword>
<feature type="transmembrane region" description="Helical" evidence="2">
    <location>
        <begin position="12"/>
        <end position="38"/>
    </location>
</feature>
<feature type="compositionally biased region" description="Polar residues" evidence="1">
    <location>
        <begin position="409"/>
        <end position="423"/>
    </location>
</feature>
<evidence type="ECO:0000313" key="4">
    <source>
        <dbReference type="EnsemblMetazoa" id="AFAF002843-PA"/>
    </source>
</evidence>
<feature type="domain" description="LEM" evidence="3">
    <location>
        <begin position="158"/>
        <end position="202"/>
    </location>
</feature>
<reference evidence="5" key="1">
    <citation type="submission" date="2014-01" db="EMBL/GenBank/DDBJ databases">
        <title>The Genome Sequence of Anopheles farauti FAR1 (V2).</title>
        <authorList>
            <consortium name="The Broad Institute Genomics Platform"/>
            <person name="Neafsey D.E."/>
            <person name="Besansky N."/>
            <person name="Howell P."/>
            <person name="Walton C."/>
            <person name="Young S.K."/>
            <person name="Zeng Q."/>
            <person name="Gargeya S."/>
            <person name="Fitzgerald M."/>
            <person name="Haas B."/>
            <person name="Abouelleil A."/>
            <person name="Allen A.W."/>
            <person name="Alvarado L."/>
            <person name="Arachchi H.M."/>
            <person name="Berlin A.M."/>
            <person name="Chapman S.B."/>
            <person name="Gainer-Dewar J."/>
            <person name="Goldberg J."/>
            <person name="Griggs A."/>
            <person name="Gujja S."/>
            <person name="Hansen M."/>
            <person name="Howarth C."/>
            <person name="Imamovic A."/>
            <person name="Ireland A."/>
            <person name="Larimer J."/>
            <person name="McCowan C."/>
            <person name="Murphy C."/>
            <person name="Pearson M."/>
            <person name="Poon T.W."/>
            <person name="Priest M."/>
            <person name="Roberts A."/>
            <person name="Saif S."/>
            <person name="Shea T."/>
            <person name="Sisk P."/>
            <person name="Sykes S."/>
            <person name="Wortman J."/>
            <person name="Nusbaum C."/>
            <person name="Birren B."/>
        </authorList>
    </citation>
    <scope>NUCLEOTIDE SEQUENCE [LARGE SCALE GENOMIC DNA]</scope>
    <source>
        <strain evidence="5">FAR1</strain>
    </source>
</reference>
<sequence>MRAARVPPDGGYGWVVVAGCALVNVFNQSLVSVFGLMFAEYLASLGEHAFGAALVMNVMNISLNFSGLITGPIIKQFNPPGMFLVVARSVMAEMRSLIPLMVTSAFYGIFRSITIVNQNLTVAEYCSERRIEKMLPNALGFNMYFFVAGAPYRERVMADNFDDLSNDQLRLKLLEFGFSNIPVTSTTRKVLIKKIRNQISSGIGPAGKAARRETIHNLAKYSSDEESESSGNKNIASKKVTPKKEVTNRRATIGGAGTKAFPKPVTPSQPTPKFTPAVGLPPEPVSASIRRSGRVTPVKEKNFGLASSQPNPKVSSIMEDSDSDDMFPLSQLNQSTDRTPSLSRAEMLTTSYVHQMEVPIQAPEEMEIDVPKAGRNTEQMDVIVIEDDDDDDDDGFVIPFSQKRAPGQESYNNLTSSDTGEMQPTISSNVTANKAADEFNFLEPTSLKYTSNTVQPPLPNVSYSASTSLPKPSSASTSVRNRMSSTVRDEGGLKFDPSKSPYLSEFTKRLSRLRAEARLPTRELIEPGGSPARRTITAGDSSSLRASFAPRETYEGSSSASRYRASARQTIAPMYSMETRGATAAAQRGMNIRSTMQTKLLALDKKFSIRTMFFSLIIILVVIFLFVLFFL</sequence>
<dbReference type="PROSITE" id="PS51257">
    <property type="entry name" value="PROKAR_LIPOPROTEIN"/>
    <property type="match status" value="1"/>
</dbReference>
<dbReference type="STRING" id="69004.A0A182Q4D7"/>
<keyword evidence="2" id="KW-0472">Membrane</keyword>
<keyword evidence="2" id="KW-0812">Transmembrane</keyword>
<protein>
    <recommendedName>
        <fullName evidence="3">LEM domain-containing protein</fullName>
    </recommendedName>
</protein>
<dbReference type="SUPFAM" id="SSF103473">
    <property type="entry name" value="MFS general substrate transporter"/>
    <property type="match status" value="1"/>
</dbReference>
<dbReference type="AlphaFoldDB" id="A0A182Q4D7"/>
<dbReference type="Pfam" id="PF03020">
    <property type="entry name" value="LEM"/>
    <property type="match status" value="1"/>
</dbReference>
<dbReference type="SUPFAM" id="SSF63451">
    <property type="entry name" value="LEM domain"/>
    <property type="match status" value="1"/>
</dbReference>
<feature type="transmembrane region" description="Helical" evidence="2">
    <location>
        <begin position="607"/>
        <end position="630"/>
    </location>
</feature>
<organism evidence="4 5">
    <name type="scientific">Anopheles farauti</name>
    <dbReference type="NCBI Taxonomy" id="69004"/>
    <lineage>
        <taxon>Eukaryota</taxon>
        <taxon>Metazoa</taxon>
        <taxon>Ecdysozoa</taxon>
        <taxon>Arthropoda</taxon>
        <taxon>Hexapoda</taxon>
        <taxon>Insecta</taxon>
        <taxon>Pterygota</taxon>
        <taxon>Neoptera</taxon>
        <taxon>Endopterygota</taxon>
        <taxon>Diptera</taxon>
        <taxon>Nematocera</taxon>
        <taxon>Culicoidea</taxon>
        <taxon>Culicidae</taxon>
        <taxon>Anophelinae</taxon>
        <taxon>Anopheles</taxon>
    </lineage>
</organism>
<dbReference type="PROSITE" id="PS50954">
    <property type="entry name" value="LEM"/>
    <property type="match status" value="1"/>
</dbReference>
<feature type="region of interest" description="Disordered" evidence="1">
    <location>
        <begin position="399"/>
        <end position="423"/>
    </location>
</feature>
<dbReference type="VEuPathDB" id="VectorBase:AFAF002843"/>
<feature type="compositionally biased region" description="Polar residues" evidence="1">
    <location>
        <begin position="461"/>
        <end position="486"/>
    </location>
</feature>
<evidence type="ECO:0000256" key="1">
    <source>
        <dbReference type="SAM" id="MobiDB-lite"/>
    </source>
</evidence>
<evidence type="ECO:0000313" key="5">
    <source>
        <dbReference type="Proteomes" id="UP000075886"/>
    </source>
</evidence>
<keyword evidence="5" id="KW-1185">Reference proteome</keyword>
<dbReference type="CDD" id="cd12934">
    <property type="entry name" value="LEM"/>
    <property type="match status" value="1"/>
</dbReference>
<reference evidence="4" key="2">
    <citation type="submission" date="2020-05" db="UniProtKB">
        <authorList>
            <consortium name="EnsemblMetazoa"/>
        </authorList>
    </citation>
    <scope>IDENTIFICATION</scope>
    <source>
        <strain evidence="4">FAR1</strain>
    </source>
</reference>
<feature type="region of interest" description="Disordered" evidence="1">
    <location>
        <begin position="461"/>
        <end position="496"/>
    </location>
</feature>
<accession>A0A182Q4D7</accession>
<proteinExistence type="predicted"/>
<dbReference type="Gene3D" id="1.10.720.40">
    <property type="match status" value="1"/>
</dbReference>
<dbReference type="InterPro" id="IPR011015">
    <property type="entry name" value="LEM/LEM-like_dom_sf"/>
</dbReference>
<feature type="compositionally biased region" description="Basic and acidic residues" evidence="1">
    <location>
        <begin position="487"/>
        <end position="496"/>
    </location>
</feature>
<dbReference type="SMART" id="SM00540">
    <property type="entry name" value="LEM"/>
    <property type="match status" value="1"/>
</dbReference>
<dbReference type="InterPro" id="IPR036259">
    <property type="entry name" value="MFS_trans_sf"/>
</dbReference>
<evidence type="ECO:0000256" key="2">
    <source>
        <dbReference type="SAM" id="Phobius"/>
    </source>
</evidence>
<feature type="region of interest" description="Disordered" evidence="1">
    <location>
        <begin position="220"/>
        <end position="292"/>
    </location>
</feature>